<accession>A0A066YH24</accession>
<dbReference type="GO" id="GO:0016987">
    <property type="term" value="F:sigma factor activity"/>
    <property type="evidence" value="ECO:0007669"/>
    <property type="project" value="UniProtKB-KW"/>
</dbReference>
<dbReference type="GO" id="GO:0003677">
    <property type="term" value="F:DNA binding"/>
    <property type="evidence" value="ECO:0007669"/>
    <property type="project" value="InterPro"/>
</dbReference>
<keyword evidence="4" id="KW-0804">Transcription</keyword>
<evidence type="ECO:0000256" key="4">
    <source>
        <dbReference type="ARBA" id="ARBA00023163"/>
    </source>
</evidence>
<name>A0A066YH24_9ACTN</name>
<evidence type="ECO:0000256" key="2">
    <source>
        <dbReference type="ARBA" id="ARBA00023015"/>
    </source>
</evidence>
<organism evidence="7 8">
    <name type="scientific">Kitasatospora cheerisanensis KCTC 2395</name>
    <dbReference type="NCBI Taxonomy" id="1348663"/>
    <lineage>
        <taxon>Bacteria</taxon>
        <taxon>Bacillati</taxon>
        <taxon>Actinomycetota</taxon>
        <taxon>Actinomycetes</taxon>
        <taxon>Kitasatosporales</taxon>
        <taxon>Streptomycetaceae</taxon>
        <taxon>Kitasatospora</taxon>
    </lineage>
</organism>
<evidence type="ECO:0000313" key="8">
    <source>
        <dbReference type="Proteomes" id="UP000027178"/>
    </source>
</evidence>
<dbReference type="Proteomes" id="UP000027178">
    <property type="component" value="Unassembled WGS sequence"/>
</dbReference>
<feature type="region of interest" description="Disordered" evidence="5">
    <location>
        <begin position="1"/>
        <end position="56"/>
    </location>
</feature>
<evidence type="ECO:0000313" key="7">
    <source>
        <dbReference type="EMBL" id="KDN80457.1"/>
    </source>
</evidence>
<evidence type="ECO:0000256" key="5">
    <source>
        <dbReference type="SAM" id="MobiDB-lite"/>
    </source>
</evidence>
<dbReference type="EMBL" id="JNBY01000176">
    <property type="protein sequence ID" value="KDN80457.1"/>
    <property type="molecule type" value="Genomic_DNA"/>
</dbReference>
<feature type="compositionally biased region" description="Low complexity" evidence="5">
    <location>
        <begin position="14"/>
        <end position="24"/>
    </location>
</feature>
<dbReference type="SUPFAM" id="SSF88659">
    <property type="entry name" value="Sigma3 and sigma4 domains of RNA polymerase sigma factors"/>
    <property type="match status" value="1"/>
</dbReference>
<dbReference type="AlphaFoldDB" id="A0A066YH24"/>
<keyword evidence="8" id="KW-1185">Reference proteome</keyword>
<dbReference type="GO" id="GO:0006352">
    <property type="term" value="P:DNA-templated transcription initiation"/>
    <property type="evidence" value="ECO:0007669"/>
    <property type="project" value="InterPro"/>
</dbReference>
<keyword evidence="3" id="KW-0731">Sigma factor</keyword>
<reference evidence="7 8" key="1">
    <citation type="submission" date="2014-05" db="EMBL/GenBank/DDBJ databases">
        <title>Draft Genome Sequence of Kitasatospora cheerisanensis KCTC 2395.</title>
        <authorList>
            <person name="Nam D.H."/>
        </authorList>
    </citation>
    <scope>NUCLEOTIDE SEQUENCE [LARGE SCALE GENOMIC DNA]</scope>
    <source>
        <strain evidence="7 8">KCTC 2395</strain>
    </source>
</reference>
<dbReference type="InterPro" id="IPR013324">
    <property type="entry name" value="RNA_pol_sigma_r3/r4-like"/>
</dbReference>
<evidence type="ECO:0000256" key="3">
    <source>
        <dbReference type="ARBA" id="ARBA00023082"/>
    </source>
</evidence>
<dbReference type="HOGENOM" id="CLU_1228576_0_0_11"/>
<comment type="similarity">
    <text evidence="1">Belongs to the sigma-70 factor family. ECF subfamily.</text>
</comment>
<keyword evidence="2" id="KW-0805">Transcription regulation</keyword>
<dbReference type="InterPro" id="IPR013249">
    <property type="entry name" value="RNA_pol_sigma70_r4_t2"/>
</dbReference>
<dbReference type="Pfam" id="PF08281">
    <property type="entry name" value="Sigma70_r4_2"/>
    <property type="match status" value="1"/>
</dbReference>
<sequence length="225" mass="25274">MRPVPDPAGRALVPCRPRCPAARGRPGERRHLRHRQRPGRARPRRPAARLRGLLPGQPEGLPAVREMLGDRSAADEVALEVFTHLCCHWAEALEAPDFEAHTRTVLVGAVTYRVHRLRREHDLAARLHAARRLLRQIRETLVNADGGVGLFAAIADLPDRQQEVVILRYSMGYTSAFTALILNLASRTVDYHCRHAVASLDQTLTGLHVLRRTTVIPRPRREGVR</sequence>
<protein>
    <recommendedName>
        <fullName evidence="6">RNA polymerase sigma factor 70 region 4 type 2 domain-containing protein</fullName>
    </recommendedName>
</protein>
<comment type="caution">
    <text evidence="7">The sequence shown here is derived from an EMBL/GenBank/DDBJ whole genome shotgun (WGS) entry which is preliminary data.</text>
</comment>
<gene>
    <name evidence="7" type="ORF">KCH_77890</name>
</gene>
<evidence type="ECO:0000256" key="1">
    <source>
        <dbReference type="ARBA" id="ARBA00010641"/>
    </source>
</evidence>
<dbReference type="Gene3D" id="1.10.10.10">
    <property type="entry name" value="Winged helix-like DNA-binding domain superfamily/Winged helix DNA-binding domain"/>
    <property type="match status" value="1"/>
</dbReference>
<dbReference type="PATRIC" id="fig|1348663.4.peg.7506"/>
<dbReference type="InterPro" id="IPR036388">
    <property type="entry name" value="WH-like_DNA-bd_sf"/>
</dbReference>
<evidence type="ECO:0000259" key="6">
    <source>
        <dbReference type="Pfam" id="PF08281"/>
    </source>
</evidence>
<feature type="domain" description="RNA polymerase sigma factor 70 region 4 type 2" evidence="6">
    <location>
        <begin position="152"/>
        <end position="199"/>
    </location>
</feature>
<feature type="compositionally biased region" description="Basic residues" evidence="5">
    <location>
        <begin position="28"/>
        <end position="48"/>
    </location>
</feature>
<proteinExistence type="inferred from homology"/>